<evidence type="ECO:0000313" key="1">
    <source>
        <dbReference type="EMBL" id="PON50201.1"/>
    </source>
</evidence>
<accession>A0A2P5BN28</accession>
<dbReference type="EMBL" id="JXTC01000489">
    <property type="protein sequence ID" value="PON50201.1"/>
    <property type="molecule type" value="Genomic_DNA"/>
</dbReference>
<keyword evidence="2" id="KW-1185">Reference proteome</keyword>
<sequence>MTRQINGPEDFKFRVVNFEKRLLFGKILVKTKRSVPFGDWKVGEMTRRVRTRGKCMPFGRCHGLNLRSV</sequence>
<protein>
    <submittedName>
        <fullName evidence="1">Uncharacterized protein</fullName>
    </submittedName>
</protein>
<dbReference type="AlphaFoldDB" id="A0A2P5BN28"/>
<proteinExistence type="predicted"/>
<dbReference type="InParanoid" id="A0A2P5BN28"/>
<name>A0A2P5BN28_TREOI</name>
<organism evidence="1 2">
    <name type="scientific">Trema orientale</name>
    <name type="common">Charcoal tree</name>
    <name type="synonym">Celtis orientalis</name>
    <dbReference type="NCBI Taxonomy" id="63057"/>
    <lineage>
        <taxon>Eukaryota</taxon>
        <taxon>Viridiplantae</taxon>
        <taxon>Streptophyta</taxon>
        <taxon>Embryophyta</taxon>
        <taxon>Tracheophyta</taxon>
        <taxon>Spermatophyta</taxon>
        <taxon>Magnoliopsida</taxon>
        <taxon>eudicotyledons</taxon>
        <taxon>Gunneridae</taxon>
        <taxon>Pentapetalae</taxon>
        <taxon>rosids</taxon>
        <taxon>fabids</taxon>
        <taxon>Rosales</taxon>
        <taxon>Cannabaceae</taxon>
        <taxon>Trema</taxon>
    </lineage>
</organism>
<dbReference type="Proteomes" id="UP000237000">
    <property type="component" value="Unassembled WGS sequence"/>
</dbReference>
<reference evidence="2" key="1">
    <citation type="submission" date="2016-06" db="EMBL/GenBank/DDBJ databases">
        <title>Parallel loss of symbiosis genes in relatives of nitrogen-fixing non-legume Parasponia.</title>
        <authorList>
            <person name="Van Velzen R."/>
            <person name="Holmer R."/>
            <person name="Bu F."/>
            <person name="Rutten L."/>
            <person name="Van Zeijl A."/>
            <person name="Liu W."/>
            <person name="Santuari L."/>
            <person name="Cao Q."/>
            <person name="Sharma T."/>
            <person name="Shen D."/>
            <person name="Roswanjaya Y."/>
            <person name="Wardhani T."/>
            <person name="Kalhor M.S."/>
            <person name="Jansen J."/>
            <person name="Van den Hoogen J."/>
            <person name="Gungor B."/>
            <person name="Hartog M."/>
            <person name="Hontelez J."/>
            <person name="Verver J."/>
            <person name="Yang W.-C."/>
            <person name="Schijlen E."/>
            <person name="Repin R."/>
            <person name="Schilthuizen M."/>
            <person name="Schranz E."/>
            <person name="Heidstra R."/>
            <person name="Miyata K."/>
            <person name="Fedorova E."/>
            <person name="Kohlen W."/>
            <person name="Bisseling T."/>
            <person name="Smit S."/>
            <person name="Geurts R."/>
        </authorList>
    </citation>
    <scope>NUCLEOTIDE SEQUENCE [LARGE SCALE GENOMIC DNA]</scope>
    <source>
        <strain evidence="2">cv. RG33-2</strain>
    </source>
</reference>
<comment type="caution">
    <text evidence="1">The sequence shown here is derived from an EMBL/GenBank/DDBJ whole genome shotgun (WGS) entry which is preliminary data.</text>
</comment>
<gene>
    <name evidence="1" type="ORF">TorRG33x02_315260</name>
</gene>
<evidence type="ECO:0000313" key="2">
    <source>
        <dbReference type="Proteomes" id="UP000237000"/>
    </source>
</evidence>